<evidence type="ECO:0000256" key="1">
    <source>
        <dbReference type="ARBA" id="ARBA00022679"/>
    </source>
</evidence>
<dbReference type="OrthoDB" id="1862401at2759"/>
<proteinExistence type="predicted"/>
<dbReference type="InterPro" id="IPR051283">
    <property type="entry name" value="Sec_Metabolite_Acyltrans"/>
</dbReference>
<dbReference type="Pfam" id="PF22664">
    <property type="entry name" value="TRI-like_N"/>
    <property type="match status" value="1"/>
</dbReference>
<feature type="domain" description="Trichothecene 3-O-acetyltransferase-like N-terminal" evidence="3">
    <location>
        <begin position="28"/>
        <end position="178"/>
    </location>
</feature>
<gene>
    <name evidence="4" type="ORF">PISL3812_08037</name>
</gene>
<dbReference type="Proteomes" id="UP000054383">
    <property type="component" value="Unassembled WGS sequence"/>
</dbReference>
<evidence type="ECO:0000259" key="3">
    <source>
        <dbReference type="Pfam" id="PF22664"/>
    </source>
</evidence>
<evidence type="ECO:0000313" key="4">
    <source>
        <dbReference type="EMBL" id="CRG90989.1"/>
    </source>
</evidence>
<dbReference type="PANTHER" id="PTHR31896">
    <property type="entry name" value="FAMILY REGULATORY PROTEIN, PUTATIVE (AFU_ORTHOLOGUE AFUA_3G14730)-RELATED"/>
    <property type="match status" value="1"/>
</dbReference>
<sequence length="457" mass="50863">METLQERSKLSDYFPLDILGQQPRINRLYTQITLCFELPGSGPEAEQNITSVLTKGIRKLSTSFPWTAGRVVKQNTIFQILPLENHPGLVIKDCKHNMSLATWDTLKKAKFPFSMLEESVIAPCNTFAAATIPGLDLPVFIVQANFISGGLLLTINGQHGSMDMVGQVQVMRLLAKACRGDHFTDSEMLIGNMNRKSIIPLLDSYMVEPSSDPQIADSNERNQPVQKEDKQSPIAWAYFVFFGTSLASLKSSAMATVPANNFVSTDDVLSVFVWKAMTRARLPRFTAPNILKSTLSRNVDVRRYFSIPSTYPGLVTIATIHTYVMDTVMNESLGILANDLRSALDPESLKYKTQALASQMSAAENTQKPGFVSGSIPELDVRLSSWAKETCYDLDFGFGKPMAVRRPQFISGAREGLVYFLPRKPDGEIVVGICLREDDMERLKNDEEFINFGLYIG</sequence>
<keyword evidence="2" id="KW-0012">Acyltransferase</keyword>
<reference evidence="4 5" key="1">
    <citation type="submission" date="2015-04" db="EMBL/GenBank/DDBJ databases">
        <authorList>
            <person name="Syromyatnikov M.Y."/>
            <person name="Popov V.N."/>
        </authorList>
    </citation>
    <scope>NUCLEOTIDE SEQUENCE [LARGE SCALE GENOMIC DNA]</scope>
    <source>
        <strain evidence="4">WF-38-12</strain>
    </source>
</reference>
<dbReference type="InterPro" id="IPR054710">
    <property type="entry name" value="Tri101-like_N"/>
</dbReference>
<dbReference type="GO" id="GO:0016746">
    <property type="term" value="F:acyltransferase activity"/>
    <property type="evidence" value="ECO:0007669"/>
    <property type="project" value="UniProtKB-KW"/>
</dbReference>
<name>A0A0U1M5V4_TALIS</name>
<accession>A0A0U1M5V4</accession>
<dbReference type="Gene3D" id="3.30.559.10">
    <property type="entry name" value="Chloramphenicol acetyltransferase-like domain"/>
    <property type="match status" value="2"/>
</dbReference>
<protein>
    <recommendedName>
        <fullName evidence="3">Trichothecene 3-O-acetyltransferase-like N-terminal domain-containing protein</fullName>
    </recommendedName>
</protein>
<dbReference type="AlphaFoldDB" id="A0A0U1M5V4"/>
<dbReference type="PANTHER" id="PTHR31896:SF64">
    <property type="entry name" value="TRICHOTHECENE 3-O-ACETYLTRANSFERASE"/>
    <property type="match status" value="1"/>
</dbReference>
<dbReference type="OMA" id="AFIWQSV"/>
<keyword evidence="5" id="KW-1185">Reference proteome</keyword>
<dbReference type="STRING" id="28573.A0A0U1M5V4"/>
<evidence type="ECO:0000256" key="2">
    <source>
        <dbReference type="ARBA" id="ARBA00023315"/>
    </source>
</evidence>
<keyword evidence="1" id="KW-0808">Transferase</keyword>
<dbReference type="InterPro" id="IPR023213">
    <property type="entry name" value="CAT-like_dom_sf"/>
</dbReference>
<evidence type="ECO:0000313" key="5">
    <source>
        <dbReference type="Proteomes" id="UP000054383"/>
    </source>
</evidence>
<organism evidence="4 5">
    <name type="scientific">Talaromyces islandicus</name>
    <name type="common">Penicillium islandicum</name>
    <dbReference type="NCBI Taxonomy" id="28573"/>
    <lineage>
        <taxon>Eukaryota</taxon>
        <taxon>Fungi</taxon>
        <taxon>Dikarya</taxon>
        <taxon>Ascomycota</taxon>
        <taxon>Pezizomycotina</taxon>
        <taxon>Eurotiomycetes</taxon>
        <taxon>Eurotiomycetidae</taxon>
        <taxon>Eurotiales</taxon>
        <taxon>Trichocomaceae</taxon>
        <taxon>Talaromyces</taxon>
        <taxon>Talaromyces sect. Islandici</taxon>
    </lineage>
</organism>
<dbReference type="EMBL" id="CVMT01000009">
    <property type="protein sequence ID" value="CRG90989.1"/>
    <property type="molecule type" value="Genomic_DNA"/>
</dbReference>